<gene>
    <name evidence="3" type="ORF">SAMN05216287_3462</name>
</gene>
<evidence type="ECO:0000313" key="4">
    <source>
        <dbReference type="Proteomes" id="UP000243778"/>
    </source>
</evidence>
<dbReference type="RefSeq" id="WP_139210733.1">
    <property type="nucleotide sequence ID" value="NZ_FNNU01000005.1"/>
</dbReference>
<sequence>MSEPSLPFQIAEAISSQNDKMMVMLLLVVACSFVGMYFLTRTIKGAELREINKNFKNILKQQEQLERQTASINAAINKQSIEYQIRLSAYNERSVQAIDEIYVMLVELKREAQTLGYIRDNETTQKLTNAIRDFNDTFHERKLWLPLELAQEFEAFAKEIESNSRKFMRAGDRLQNPQTPNHLMEKSAREQEEYYDFIYKLDDMLEPIISRVSEITMGVLK</sequence>
<dbReference type="EMBL" id="FNNU01000005">
    <property type="protein sequence ID" value="SDX66921.1"/>
    <property type="molecule type" value="Genomic_DNA"/>
</dbReference>
<proteinExistence type="predicted"/>
<keyword evidence="4" id="KW-1185">Reference proteome</keyword>
<evidence type="ECO:0000313" key="3">
    <source>
        <dbReference type="EMBL" id="SDX66921.1"/>
    </source>
</evidence>
<accession>A0A1H3DKK1</accession>
<dbReference type="AlphaFoldDB" id="A0A1H3DKK1"/>
<dbReference type="Proteomes" id="UP000243778">
    <property type="component" value="Unassembled WGS sequence"/>
</dbReference>
<name>A0A1H3DKK1_9PSED</name>
<organism evidence="3 4">
    <name type="scientific">Pseudomonas kuykendallii</name>
    <dbReference type="NCBI Taxonomy" id="1007099"/>
    <lineage>
        <taxon>Bacteria</taxon>
        <taxon>Pseudomonadati</taxon>
        <taxon>Pseudomonadota</taxon>
        <taxon>Gammaproteobacteria</taxon>
        <taxon>Pseudomonadales</taxon>
        <taxon>Pseudomonadaceae</taxon>
        <taxon>Pseudomonas</taxon>
    </lineage>
</organism>
<evidence type="ECO:0000256" key="2">
    <source>
        <dbReference type="SAM" id="Phobius"/>
    </source>
</evidence>
<reference evidence="4" key="1">
    <citation type="submission" date="2016-10" db="EMBL/GenBank/DDBJ databases">
        <authorList>
            <person name="Varghese N."/>
            <person name="Submissions S."/>
        </authorList>
    </citation>
    <scope>NUCLEOTIDE SEQUENCE [LARGE SCALE GENOMIC DNA]</scope>
    <source>
        <strain evidence="4">NRRL B-59562</strain>
    </source>
</reference>
<dbReference type="STRING" id="1007099.SAMN05216287_3462"/>
<feature type="transmembrane region" description="Helical" evidence="2">
    <location>
        <begin position="20"/>
        <end position="39"/>
    </location>
</feature>
<keyword evidence="2" id="KW-0472">Membrane</keyword>
<feature type="coiled-coil region" evidence="1">
    <location>
        <begin position="48"/>
        <end position="78"/>
    </location>
</feature>
<evidence type="ECO:0000256" key="1">
    <source>
        <dbReference type="SAM" id="Coils"/>
    </source>
</evidence>
<keyword evidence="2" id="KW-0812">Transmembrane</keyword>
<protein>
    <submittedName>
        <fullName evidence="3">Uncharacterized protein</fullName>
    </submittedName>
</protein>
<keyword evidence="2" id="KW-1133">Transmembrane helix</keyword>
<keyword evidence="1" id="KW-0175">Coiled coil</keyword>